<evidence type="ECO:0000313" key="14">
    <source>
        <dbReference type="EMBL" id="CAF0769760.1"/>
    </source>
</evidence>
<feature type="domain" description="Saposin B-type" evidence="11">
    <location>
        <begin position="309"/>
        <end position="394"/>
    </location>
</feature>
<dbReference type="InterPro" id="IPR007856">
    <property type="entry name" value="SapB_1"/>
</dbReference>
<evidence type="ECO:0000259" key="11">
    <source>
        <dbReference type="PROSITE" id="PS50015"/>
    </source>
</evidence>
<name>A0A813QNW9_9BILA</name>
<dbReference type="InterPro" id="IPR025812">
    <property type="entry name" value="Trm10_C_MTase_dom"/>
</dbReference>
<feature type="domain" description="Saposin B-type" evidence="11">
    <location>
        <begin position="1841"/>
        <end position="1923"/>
    </location>
</feature>
<evidence type="ECO:0000256" key="2">
    <source>
        <dbReference type="ARBA" id="ARBA00022525"/>
    </source>
</evidence>
<evidence type="ECO:0000256" key="1">
    <source>
        <dbReference type="ARBA" id="ARBA00004613"/>
    </source>
</evidence>
<dbReference type="InterPro" id="IPR011001">
    <property type="entry name" value="Saposin-like"/>
</dbReference>
<keyword evidence="7" id="KW-0677">Repeat</keyword>
<reference evidence="14" key="1">
    <citation type="submission" date="2021-02" db="EMBL/GenBank/DDBJ databases">
        <authorList>
            <person name="Nowell W R."/>
        </authorList>
    </citation>
    <scope>NUCLEOTIDE SEQUENCE</scope>
</reference>
<feature type="domain" description="Saposin B-type" evidence="11">
    <location>
        <begin position="63"/>
        <end position="145"/>
    </location>
</feature>
<evidence type="ECO:0000313" key="16">
    <source>
        <dbReference type="Proteomes" id="UP000663829"/>
    </source>
</evidence>
<dbReference type="InterPro" id="IPR008139">
    <property type="entry name" value="SaposinB_dom"/>
</dbReference>
<keyword evidence="4" id="KW-0808">Transferase</keyword>
<dbReference type="Pfam" id="PF03489">
    <property type="entry name" value="SapB_2"/>
    <property type="match status" value="5"/>
</dbReference>
<dbReference type="GO" id="GO:0005764">
    <property type="term" value="C:lysosome"/>
    <property type="evidence" value="ECO:0007669"/>
    <property type="project" value="InterPro"/>
</dbReference>
<keyword evidence="5" id="KW-0949">S-adenosyl-L-methionine</keyword>
<feature type="domain" description="SAM-dependent MTase TRM10-type" evidence="13">
    <location>
        <begin position="2127"/>
        <end position="2326"/>
    </location>
</feature>
<dbReference type="GO" id="GO:0008168">
    <property type="term" value="F:methyltransferase activity"/>
    <property type="evidence" value="ECO:0007669"/>
    <property type="project" value="UniProtKB-KW"/>
</dbReference>
<dbReference type="SUPFAM" id="SSF47862">
    <property type="entry name" value="Saposin"/>
    <property type="match status" value="13"/>
</dbReference>
<dbReference type="CDD" id="cd18102">
    <property type="entry name" value="Trm10_MRRP1"/>
    <property type="match status" value="1"/>
</dbReference>
<dbReference type="PANTHER" id="PTHR11480:SF3">
    <property type="entry name" value="BCDNA.GH08312"/>
    <property type="match status" value="1"/>
</dbReference>
<dbReference type="PROSITE" id="PS51675">
    <property type="entry name" value="SAM_MT_TRM10"/>
    <property type="match status" value="1"/>
</dbReference>
<dbReference type="GO" id="GO:0008033">
    <property type="term" value="P:tRNA processing"/>
    <property type="evidence" value="ECO:0007669"/>
    <property type="project" value="InterPro"/>
</dbReference>
<dbReference type="Gene3D" id="1.10.225.10">
    <property type="entry name" value="Saposin-like"/>
    <property type="match status" value="13"/>
</dbReference>
<dbReference type="InterPro" id="IPR038459">
    <property type="entry name" value="MT_TRM10-typ_sf"/>
</dbReference>
<feature type="domain" description="Saposin B-type" evidence="11">
    <location>
        <begin position="402"/>
        <end position="484"/>
    </location>
</feature>
<feature type="domain" description="Saposin B-type" evidence="11">
    <location>
        <begin position="1599"/>
        <end position="1680"/>
    </location>
</feature>
<accession>A0A813QNW9</accession>
<dbReference type="PANTHER" id="PTHR11480">
    <property type="entry name" value="SAPOSIN-RELATED"/>
    <property type="match status" value="1"/>
</dbReference>
<dbReference type="InterPro" id="IPR028564">
    <property type="entry name" value="MT_TRM10-typ"/>
</dbReference>
<feature type="domain" description="Saposin B-type" evidence="11">
    <location>
        <begin position="197"/>
        <end position="279"/>
    </location>
</feature>
<comment type="subcellular location">
    <subcellularLocation>
        <location evidence="1">Secreted</location>
    </subcellularLocation>
</comment>
<dbReference type="GO" id="GO:0006665">
    <property type="term" value="P:sphingolipid metabolic process"/>
    <property type="evidence" value="ECO:0007669"/>
    <property type="project" value="InterPro"/>
</dbReference>
<evidence type="ECO:0000256" key="4">
    <source>
        <dbReference type="ARBA" id="ARBA00022679"/>
    </source>
</evidence>
<dbReference type="EMBL" id="CAJNOQ010000189">
    <property type="protein sequence ID" value="CAF0769760.1"/>
    <property type="molecule type" value="Genomic_DNA"/>
</dbReference>
<keyword evidence="8" id="KW-1015">Disulfide bond</keyword>
<dbReference type="InterPro" id="IPR008373">
    <property type="entry name" value="Saposin"/>
</dbReference>
<feature type="domain" description="Saposin B-type" evidence="11">
    <location>
        <begin position="1006"/>
        <end position="1082"/>
    </location>
</feature>
<feature type="signal peptide" evidence="10">
    <location>
        <begin position="1"/>
        <end position="20"/>
    </location>
</feature>
<dbReference type="FunFam" id="1.10.225.10:FF:000002">
    <property type="entry name" value="prosaposin isoform X2"/>
    <property type="match status" value="2"/>
</dbReference>
<dbReference type="InterPro" id="IPR008138">
    <property type="entry name" value="SapB_2"/>
</dbReference>
<evidence type="ECO:0000313" key="15">
    <source>
        <dbReference type="EMBL" id="CAF3551777.1"/>
    </source>
</evidence>
<feature type="domain" description="Saposin B-type" evidence="11">
    <location>
        <begin position="1167"/>
        <end position="1243"/>
    </location>
</feature>
<feature type="domain" description="Saposin B-type" evidence="11">
    <location>
        <begin position="669"/>
        <end position="745"/>
    </location>
</feature>
<dbReference type="GO" id="GO:0005576">
    <property type="term" value="C:extracellular region"/>
    <property type="evidence" value="ECO:0007669"/>
    <property type="project" value="UniProtKB-SubCell"/>
</dbReference>
<dbReference type="PROSITE" id="PS50015">
    <property type="entry name" value="SAP_B"/>
    <property type="match status" value="12"/>
</dbReference>
<dbReference type="EMBL" id="CAJOBC010000189">
    <property type="protein sequence ID" value="CAF3551777.1"/>
    <property type="molecule type" value="Genomic_DNA"/>
</dbReference>
<evidence type="ECO:0000256" key="5">
    <source>
        <dbReference type="ARBA" id="ARBA00022691"/>
    </source>
</evidence>
<evidence type="ECO:0000256" key="8">
    <source>
        <dbReference type="ARBA" id="ARBA00023157"/>
    </source>
</evidence>
<organism evidence="14 16">
    <name type="scientific">Didymodactylos carnosus</name>
    <dbReference type="NCBI Taxonomy" id="1234261"/>
    <lineage>
        <taxon>Eukaryota</taxon>
        <taxon>Metazoa</taxon>
        <taxon>Spiralia</taxon>
        <taxon>Gnathifera</taxon>
        <taxon>Rotifera</taxon>
        <taxon>Eurotatoria</taxon>
        <taxon>Bdelloidea</taxon>
        <taxon>Philodinida</taxon>
        <taxon>Philodinidae</taxon>
        <taxon>Didymodactylos</taxon>
    </lineage>
</organism>
<keyword evidence="6 10" id="KW-0732">Signal</keyword>
<dbReference type="GO" id="GO:0005739">
    <property type="term" value="C:mitochondrion"/>
    <property type="evidence" value="ECO:0007669"/>
    <property type="project" value="InterPro"/>
</dbReference>
<keyword evidence="2" id="KW-0964">Secreted</keyword>
<dbReference type="Proteomes" id="UP000663829">
    <property type="component" value="Unassembled WGS sequence"/>
</dbReference>
<evidence type="ECO:0000256" key="10">
    <source>
        <dbReference type="SAM" id="SignalP"/>
    </source>
</evidence>
<dbReference type="SMART" id="SM00741">
    <property type="entry name" value="SapB"/>
    <property type="match status" value="14"/>
</dbReference>
<dbReference type="InterPro" id="IPR003119">
    <property type="entry name" value="SAP_A"/>
</dbReference>
<feature type="domain" description="Saposin B-type" evidence="11">
    <location>
        <begin position="1505"/>
        <end position="1586"/>
    </location>
</feature>
<feature type="domain" description="Saposin A-type" evidence="12">
    <location>
        <begin position="18"/>
        <end position="58"/>
    </location>
</feature>
<dbReference type="GO" id="GO:0032259">
    <property type="term" value="P:methylation"/>
    <property type="evidence" value="ECO:0007669"/>
    <property type="project" value="UniProtKB-KW"/>
</dbReference>
<evidence type="ECO:0000256" key="9">
    <source>
        <dbReference type="ARBA" id="ARBA00023180"/>
    </source>
</evidence>
<feature type="domain" description="Saposin B-type" evidence="11">
    <location>
        <begin position="1724"/>
        <end position="1805"/>
    </location>
</feature>
<dbReference type="PROSITE" id="PS51110">
    <property type="entry name" value="SAP_A"/>
    <property type="match status" value="2"/>
</dbReference>
<feature type="domain" description="Saposin B-type" evidence="11">
    <location>
        <begin position="583"/>
        <end position="664"/>
    </location>
</feature>
<protein>
    <recommendedName>
        <fullName evidence="17">Proactivator polypeptide</fullName>
    </recommendedName>
</protein>
<evidence type="ECO:0000259" key="13">
    <source>
        <dbReference type="PROSITE" id="PS51675"/>
    </source>
</evidence>
<keyword evidence="16" id="KW-1185">Reference proteome</keyword>
<comment type="caution">
    <text evidence="14">The sequence shown here is derived from an EMBL/GenBank/DDBJ whole genome shotgun (WGS) entry which is preliminary data.</text>
</comment>
<dbReference type="GO" id="GO:0016020">
    <property type="term" value="C:membrane"/>
    <property type="evidence" value="ECO:0007669"/>
    <property type="project" value="GOC"/>
</dbReference>
<gene>
    <name evidence="14" type="ORF">GPM918_LOCUS1859</name>
    <name evidence="15" type="ORF">SRO942_LOCUS1859</name>
</gene>
<feature type="domain" description="Saposin A-type" evidence="12">
    <location>
        <begin position="154"/>
        <end position="194"/>
    </location>
</feature>
<dbReference type="Pfam" id="PF05184">
    <property type="entry name" value="SapB_1"/>
    <property type="match status" value="4"/>
</dbReference>
<sequence>MSKAISVGLLLSLCVSFTFGYPRECARGPEYWCQTFVTASECGALRHCTDTVWKYQQEESKDESTTCNLCQNILTKSYETIQNINSNDALAKSSLLKSCQSFQRPSVSAQCTAVMTTYSSSVLSLLKNQRYHTLCRLINACDVEEQETTTPKLTLIGSKRCTWGPGYWCSSLQNAHECQSVEHCSNKVWSKQSVDKKDNICQYCEFTLTKLRHMLDNNETDIAVDKYLTGACSMLPTRGEIDQCVKMLSDYSEQLLALLKTKIDPSVICHLTHMCKDSELINTKINEVPQVGQIVDGYDTMKEEKQPLDDETKMLCSVLVRATADLFNSGKQQKEIQLLIRDDCSKLETTELIEKCQNSVDTYEAEIYRHVANNVDLSKICSLVEGYDWLPEKEQQTGQLTTDVECKLCTLVVSTAKRMLETKHSEDSVIRYIEEQMCSRLQSLDKKACQNLLQKEGQEMLNTLTCGTHPMLLCTYFKVCTAQIALPSSPLEKEEVINFLKNEICEKLGPLKDTDKNKCKRCIDDFTRRKHIAERLITRAAQFMQHFCGQLPQKDECEKQVNASISELVKYIQSLDPQSICVEIKMCNQTMALSYKSDYALTDNVINAQLLRYAKTHVCKKLESLDTLCEQLVDVEGPKLLVSLSNNVDPHRVCQVLGICPSDKIIAACADKCQCCMDKVEQYESQATAFIQSMVSNVKTFCGHLPVSTKCAEVVDSVAAQINSYISTMDSKRICQTLRFCPVAQVEYELNHDRCPDCQNQLESKRTFLLSSVNKVSNNLKTLCEYIPWEKDCQTIIDRSILTVNEKIEKINANKWCLQNQFCPKTSTSQNLEIDLEKYLQAEICSKGDQPFYLLCRQLISFNKTKNRMEALFTSMFNQNGQLEGSQLCELDEQSNGKECKPCEKAMKDCNDKCDCCVKFYDKKKTYDLKQIETLRFGLLATCDWSLSKTQCVNWFNRVCDRMKAKVDQFDPTKFCKRIGLCPLQIVKTSPLTVIQTVNDEQKCESGDKCQCCTDRIQQRKDCLKSLINRISSSLISLCAYVPWDKDCKDLITSAQQRSLDTIEKLDPKKVCQRLGFCPVEQSSRYQLPTYGQKQYSQLDSLNERLETYMENEVCQNYGILMPLCKHIFANVNSQDYEKVYLAIITNNIDYIRQDIEEKLAKQKQLNNDTCQGCKNAVQTIKEFWIQATDTVSSALIRTCEWCPVKDECRNFYTKNVDNIKNYLNKIDPQQWCQTIHLCQTTSLIVTDNKCEQCTVRLQNRKDCFLRATDRLTSYFDTLCKQFSGQQCQNFVKELSDQGKEWVQKFDPKETCQYMGFCVMQNGDNELQQDRSFDEYEKQFQSRMEEICSKLGPFNSICQQIARGNMNEIQTTKINYNIKDLMELGEKNIFTATFIDECPKEKCECCIKRIKCKVAHAKELLHELTQTLSSLCDYCPVKRRCIFFFKKREEHIDKCLDSLRPRRICTKAGFCPNTTEENTPESLIIENIVSDGHGQSAVSTNVYDSNQTCIMCEFVMNLLKSYIKKNSTEQEIEQSLDKICQEMPSSLKQECLTLVENYSPTILSILAQEFDPSSICQKLRVCTAQLSQRLNTQYLTKASPSSCGICDYFSTYLHFAIQRDPSETSIRKALETVCTHLGVDKHAECETLVALYTPQIVSGSVKLEMGNNFCNDLKICQKPMIELTPGIETPPQLIHIPLTRVETPVNHHLSSYDIKQILDKNIDADPECTICHYVVSYLDAILKNNKSEAAIEAALARVCSILPVKERGQCDQFVKNYGPVLAELIAEFADPQTVCRYLGMCQVILPESTTTATKKPSSTTSVYDNHQYVDINVPTSSHLNSPFTCTICTYVVSRLKYIIIEDKTEEKIMQELDKTCGLFSALDLRRECKTFVDEYGPYLVQVISQDVDAKVACQNLKICPKSELQLPWKMPTKLPDVKLPSSSISTKKPYPKCIFGMSYWCTSRENAQLCNVSSVENFQPTDYHFVQCILQTAINCFSVKSFSITTESSSDFTSAFDKKCHTIELELETLRESGENVPDKIPDEKWQDIFRLQNLQKRIRMYNYLFNREQSKKHQSEILVQNDQRRKNLLIKRQKLLHENKPLTNYPGYSTIYRHLSARQHEKQIYETNRLLPAARLKDYLIIDCEFEDEYERLGSYLINLINQLQHVYSGIEEFHTPSFLYFCNLNTNGRLYQQFQKYSQFENYCFEITSKSYIDLFPREKLCYITSSSTNIMKEYEHDTIYIIGAIVTPEKRPLTLAKAKRNQIRHQCLPLDYYVKFNSGSNYKNLTLNQVYNILMTAKHTQNNWYEAFKHISDYKLAKRYVNKTRYQ</sequence>
<dbReference type="PRINTS" id="PR01797">
    <property type="entry name" value="SAPOSIN"/>
</dbReference>
<evidence type="ECO:0000259" key="12">
    <source>
        <dbReference type="PROSITE" id="PS51110"/>
    </source>
</evidence>
<dbReference type="Proteomes" id="UP000681722">
    <property type="component" value="Unassembled WGS sequence"/>
</dbReference>
<evidence type="ECO:0008006" key="17">
    <source>
        <dbReference type="Google" id="ProtNLM"/>
    </source>
</evidence>
<dbReference type="InterPro" id="IPR051428">
    <property type="entry name" value="Sphingo_Act-Surfact_Prot"/>
</dbReference>
<evidence type="ECO:0000256" key="7">
    <source>
        <dbReference type="ARBA" id="ARBA00022737"/>
    </source>
</evidence>
<proteinExistence type="predicted"/>
<keyword evidence="3" id="KW-0489">Methyltransferase</keyword>
<feature type="chain" id="PRO_5036222714" description="Proactivator polypeptide" evidence="10">
    <location>
        <begin position="21"/>
        <end position="2330"/>
    </location>
</feature>
<dbReference type="OrthoDB" id="9976048at2759"/>
<evidence type="ECO:0000256" key="3">
    <source>
        <dbReference type="ARBA" id="ARBA00022603"/>
    </source>
</evidence>
<dbReference type="Gene3D" id="3.40.1280.30">
    <property type="match status" value="1"/>
</dbReference>
<evidence type="ECO:0000256" key="6">
    <source>
        <dbReference type="ARBA" id="ARBA00022729"/>
    </source>
</evidence>
<keyword evidence="9" id="KW-0325">Glycoprotein</keyword>
<dbReference type="Pfam" id="PF02199">
    <property type="entry name" value="SapA"/>
    <property type="match status" value="3"/>
</dbReference>
<dbReference type="SMART" id="SM00162">
    <property type="entry name" value="SAPA"/>
    <property type="match status" value="2"/>
</dbReference>